<dbReference type="AlphaFoldDB" id="A0A485LYR0"/>
<feature type="compositionally biased region" description="Basic and acidic residues" evidence="2">
    <location>
        <begin position="8"/>
        <end position="18"/>
    </location>
</feature>
<dbReference type="SMART" id="SM00091">
    <property type="entry name" value="PAS"/>
    <property type="match status" value="3"/>
</dbReference>
<dbReference type="Pfam" id="PF08447">
    <property type="entry name" value="PAS_3"/>
    <property type="match status" value="1"/>
</dbReference>
<dbReference type="GO" id="GO:0000155">
    <property type="term" value="F:phosphorelay sensor kinase activity"/>
    <property type="evidence" value="ECO:0007669"/>
    <property type="project" value="InterPro"/>
</dbReference>
<evidence type="ECO:0000313" key="7">
    <source>
        <dbReference type="EMBL" id="VFU14048.1"/>
    </source>
</evidence>
<evidence type="ECO:0000256" key="2">
    <source>
        <dbReference type="SAM" id="MobiDB-lite"/>
    </source>
</evidence>
<dbReference type="InterPro" id="IPR000014">
    <property type="entry name" value="PAS"/>
</dbReference>
<feature type="domain" description="PAS" evidence="5">
    <location>
        <begin position="42"/>
        <end position="87"/>
    </location>
</feature>
<dbReference type="InterPro" id="IPR004358">
    <property type="entry name" value="Sig_transdc_His_kin-like_C"/>
</dbReference>
<evidence type="ECO:0000259" key="3">
    <source>
        <dbReference type="PROSITE" id="PS50109"/>
    </source>
</evidence>
<dbReference type="Pfam" id="PF02518">
    <property type="entry name" value="HATPase_c"/>
    <property type="match status" value="1"/>
</dbReference>
<dbReference type="SUPFAM" id="SSF52172">
    <property type="entry name" value="CheY-like"/>
    <property type="match status" value="1"/>
</dbReference>
<dbReference type="SUPFAM" id="SSF47384">
    <property type="entry name" value="Homodimeric domain of signal transducing histidine kinase"/>
    <property type="match status" value="1"/>
</dbReference>
<sequence>MLIRQGNRRQEDMSHSKENTQGSEHTGDRSGLAVAHAVLGKSPVPLDRLIDFLPDPTFAIDTNGTVILWNKALEDIWGVRSQDMLGKGNYEFAIPFYGYRRPVLANMVLGDGMDMDRNYSLLTRRGDSILAEGYLQTPQGVIYAMAKAGPIYNSTGTVIGAIETIRDITERVDTGNEIRSREAQYRDIFENVSDLLYVHDLDGRIIESNLPFKKEFGYSRDDLKNITIQDLLPPQVREGYRDFIHRLLASGTAEGMTRILTKTGEERVVEYRDSLVRGELGRPVAIRGSARDITERMQAIKALRRSEERFRAMAEASPVVFWMTSLDPLQKVIYASPAFERIFGRTCEELLLNPRIWFECIHPQDAAQVRSLIQKKAEKPLDFEFRIVRPDGSVRWIKARVAPIPDRTGKTAQLSGIAEDITEHKHAEQEKKIYEDRLARALRLEAIGTLAGGIAHDFNNILAAIIGYTELAMEDVPPGNPAVQSLHEVLKAGERAKDLVSQILTFSRQARTEKKVVRVQLIVKEALKLLRSSIPSTIAITQDIDPHSPEVFADPTQIHQVVMNLCANAYQAMRDRGGTLAVGLAPVELDTALARSIPRLEPGSYLHLWVSDTGCGMDQDTLDRIFEPFFTTREKGKGTGLGLATVHGIVSDLSGAVTVSSAIGDGSTFHVYLPTCKAEDRKDETDEDAVPRGNGERILLVDDESAILAFAKSMIEQMGYLVRTHSSSIQALEAFSQAPHAFDLIITDQTMPLLTGVELAAKVQAIRSDIPVILITGFSEIISAEQARKQGICVYLEKPFTRNSLARAIRQALGAS</sequence>
<dbReference type="EC" id="2.7.13.3" evidence="7"/>
<dbReference type="Pfam" id="PF00072">
    <property type="entry name" value="Response_reg"/>
    <property type="match status" value="1"/>
</dbReference>
<dbReference type="CDD" id="cd00130">
    <property type="entry name" value="PAS"/>
    <property type="match status" value="3"/>
</dbReference>
<dbReference type="Gene3D" id="3.40.50.2300">
    <property type="match status" value="1"/>
</dbReference>
<dbReference type="SMART" id="SM00388">
    <property type="entry name" value="HisKA"/>
    <property type="match status" value="1"/>
</dbReference>
<dbReference type="Pfam" id="PF00512">
    <property type="entry name" value="HisKA"/>
    <property type="match status" value="1"/>
</dbReference>
<dbReference type="InterPro" id="IPR013655">
    <property type="entry name" value="PAS_fold_3"/>
</dbReference>
<dbReference type="InterPro" id="IPR036097">
    <property type="entry name" value="HisK_dim/P_sf"/>
</dbReference>
<keyword evidence="7" id="KW-0808">Transferase</keyword>
<dbReference type="PANTHER" id="PTHR43065:SF42">
    <property type="entry name" value="TWO-COMPONENT SENSOR PPRA"/>
    <property type="match status" value="1"/>
</dbReference>
<dbReference type="PANTHER" id="PTHR43065">
    <property type="entry name" value="SENSOR HISTIDINE KINASE"/>
    <property type="match status" value="1"/>
</dbReference>
<dbReference type="InterPro" id="IPR011006">
    <property type="entry name" value="CheY-like_superfamily"/>
</dbReference>
<evidence type="ECO:0000256" key="1">
    <source>
        <dbReference type="ARBA" id="ARBA00022553"/>
    </source>
</evidence>
<dbReference type="Gene3D" id="3.30.565.10">
    <property type="entry name" value="Histidine kinase-like ATPase, C-terminal domain"/>
    <property type="match status" value="1"/>
</dbReference>
<dbReference type="InterPro" id="IPR036890">
    <property type="entry name" value="HATPase_C_sf"/>
</dbReference>
<dbReference type="InterPro" id="IPR003661">
    <property type="entry name" value="HisK_dim/P_dom"/>
</dbReference>
<dbReference type="InterPro" id="IPR035965">
    <property type="entry name" value="PAS-like_dom_sf"/>
</dbReference>
<dbReference type="InterPro" id="IPR001789">
    <property type="entry name" value="Sig_transdc_resp-reg_receiver"/>
</dbReference>
<accession>A0A485LYR0</accession>
<dbReference type="Gene3D" id="3.30.450.20">
    <property type="entry name" value="PAS domain"/>
    <property type="match status" value="3"/>
</dbReference>
<evidence type="ECO:0000259" key="6">
    <source>
        <dbReference type="PROSITE" id="PS50113"/>
    </source>
</evidence>
<feature type="domain" description="PAS" evidence="5">
    <location>
        <begin position="181"/>
        <end position="251"/>
    </location>
</feature>
<dbReference type="EMBL" id="CAADRM010000086">
    <property type="protein sequence ID" value="VFU14048.1"/>
    <property type="molecule type" value="Genomic_DNA"/>
</dbReference>
<dbReference type="NCBIfam" id="TIGR00229">
    <property type="entry name" value="sensory_box"/>
    <property type="match status" value="3"/>
</dbReference>
<feature type="domain" description="PAC" evidence="6">
    <location>
        <begin position="381"/>
        <end position="433"/>
    </location>
</feature>
<dbReference type="InterPro" id="IPR013656">
    <property type="entry name" value="PAS_4"/>
</dbReference>
<dbReference type="Gene3D" id="1.10.287.130">
    <property type="match status" value="1"/>
</dbReference>
<feature type="domain" description="Response regulatory" evidence="4">
    <location>
        <begin position="697"/>
        <end position="813"/>
    </location>
</feature>
<keyword evidence="1" id="KW-0597">Phosphoprotein</keyword>
<feature type="domain" description="Histidine kinase" evidence="3">
    <location>
        <begin position="453"/>
        <end position="677"/>
    </location>
</feature>
<feature type="domain" description="PAC" evidence="6">
    <location>
        <begin position="129"/>
        <end position="180"/>
    </location>
</feature>
<protein>
    <submittedName>
        <fullName evidence="7">Wide host range VirA protein</fullName>
        <ecNumber evidence="7">2.7.13.3</ecNumber>
    </submittedName>
</protein>
<gene>
    <name evidence="7" type="primary">virA</name>
    <name evidence="7" type="ORF">SCFA_240021</name>
</gene>
<evidence type="ECO:0000259" key="4">
    <source>
        <dbReference type="PROSITE" id="PS50110"/>
    </source>
</evidence>
<dbReference type="InterPro" id="IPR003594">
    <property type="entry name" value="HATPase_dom"/>
</dbReference>
<proteinExistence type="predicted"/>
<dbReference type="SMART" id="SM00387">
    <property type="entry name" value="HATPase_c"/>
    <property type="match status" value="1"/>
</dbReference>
<dbReference type="SMART" id="SM00086">
    <property type="entry name" value="PAC"/>
    <property type="match status" value="3"/>
</dbReference>
<name>A0A485LYR0_9ZZZZ</name>
<dbReference type="SMART" id="SM00448">
    <property type="entry name" value="REC"/>
    <property type="match status" value="1"/>
</dbReference>
<dbReference type="PROSITE" id="PS50113">
    <property type="entry name" value="PAC"/>
    <property type="match status" value="3"/>
</dbReference>
<dbReference type="PROSITE" id="PS50110">
    <property type="entry name" value="RESPONSE_REGULATORY"/>
    <property type="match status" value="1"/>
</dbReference>
<dbReference type="SUPFAM" id="SSF55785">
    <property type="entry name" value="PYP-like sensor domain (PAS domain)"/>
    <property type="match status" value="3"/>
</dbReference>
<dbReference type="PRINTS" id="PR00344">
    <property type="entry name" value="BCTRLSENSOR"/>
</dbReference>
<feature type="domain" description="PAS" evidence="5">
    <location>
        <begin position="306"/>
        <end position="380"/>
    </location>
</feature>
<dbReference type="CDD" id="cd00082">
    <property type="entry name" value="HisKA"/>
    <property type="match status" value="1"/>
</dbReference>
<organism evidence="7">
    <name type="scientific">anaerobic digester metagenome</name>
    <dbReference type="NCBI Taxonomy" id="1263854"/>
    <lineage>
        <taxon>unclassified sequences</taxon>
        <taxon>metagenomes</taxon>
        <taxon>ecological metagenomes</taxon>
    </lineage>
</organism>
<dbReference type="PROSITE" id="PS50109">
    <property type="entry name" value="HIS_KIN"/>
    <property type="match status" value="1"/>
</dbReference>
<dbReference type="InterPro" id="IPR005467">
    <property type="entry name" value="His_kinase_dom"/>
</dbReference>
<feature type="region of interest" description="Disordered" evidence="2">
    <location>
        <begin position="1"/>
        <end position="29"/>
    </location>
</feature>
<dbReference type="InterPro" id="IPR000700">
    <property type="entry name" value="PAS-assoc_C"/>
</dbReference>
<evidence type="ECO:0000259" key="5">
    <source>
        <dbReference type="PROSITE" id="PS50112"/>
    </source>
</evidence>
<reference evidence="7" key="1">
    <citation type="submission" date="2019-03" db="EMBL/GenBank/DDBJ databases">
        <authorList>
            <person name="Hao L."/>
        </authorList>
    </citation>
    <scope>NUCLEOTIDE SEQUENCE</scope>
</reference>
<dbReference type="PROSITE" id="PS50112">
    <property type="entry name" value="PAS"/>
    <property type="match status" value="3"/>
</dbReference>
<feature type="domain" description="PAC" evidence="6">
    <location>
        <begin position="253"/>
        <end position="305"/>
    </location>
</feature>
<dbReference type="InterPro" id="IPR001610">
    <property type="entry name" value="PAC"/>
</dbReference>
<dbReference type="SUPFAM" id="SSF55874">
    <property type="entry name" value="ATPase domain of HSP90 chaperone/DNA topoisomerase II/histidine kinase"/>
    <property type="match status" value="1"/>
</dbReference>
<dbReference type="Pfam" id="PF08448">
    <property type="entry name" value="PAS_4"/>
    <property type="match status" value="2"/>
</dbReference>